<evidence type="ECO:0000256" key="1">
    <source>
        <dbReference type="SAM" id="Phobius"/>
    </source>
</evidence>
<feature type="non-terminal residue" evidence="2">
    <location>
        <position position="223"/>
    </location>
</feature>
<dbReference type="GeneID" id="17290640"/>
<reference evidence="3" key="3">
    <citation type="submission" date="2016-03" db="UniProtKB">
        <authorList>
            <consortium name="EnsemblProtists"/>
        </authorList>
    </citation>
    <scope>IDENTIFICATION</scope>
</reference>
<dbReference type="EnsemblProtists" id="EKX33903">
    <property type="protein sequence ID" value="EKX33903"/>
    <property type="gene ID" value="GUITHDRAFT_155899"/>
</dbReference>
<keyword evidence="1" id="KW-1133">Transmembrane helix</keyword>
<sequence>MGGGETDLKVPLSLRQVIYLLDRYGLSSLDDPTKRPKTTAGTLVTLVTAFVSLTLLALTISTWATLQSSIRLGGHAQLNGLYMNRKVGNSTGQLSVQTWQQFYNPSLVLTFDEKIISFQRTTDKRAIFKVDITDLNGYHKTFTSDLSSTPVGFAISTNHEVPLNSFDQRVQKTVANDRPDVQLNLQATRLYSQVVNSVETLQIVRLLQSGSLLQTTAFQDHSV</sequence>
<name>L1ICF3_GUITC</name>
<proteinExistence type="predicted"/>
<keyword evidence="1" id="KW-0812">Transmembrane</keyword>
<dbReference type="AlphaFoldDB" id="L1ICF3"/>
<dbReference type="KEGG" id="gtt:GUITHDRAFT_155899"/>
<evidence type="ECO:0000313" key="3">
    <source>
        <dbReference type="EnsemblProtists" id="EKX33903"/>
    </source>
</evidence>
<evidence type="ECO:0000313" key="4">
    <source>
        <dbReference type="Proteomes" id="UP000011087"/>
    </source>
</evidence>
<dbReference type="PaxDb" id="55529-EKX33903"/>
<feature type="transmembrane region" description="Helical" evidence="1">
    <location>
        <begin position="43"/>
        <end position="66"/>
    </location>
</feature>
<keyword evidence="1" id="KW-0472">Membrane</keyword>
<accession>L1ICF3</accession>
<dbReference type="EMBL" id="JH993125">
    <property type="protein sequence ID" value="EKX33903.1"/>
    <property type="molecule type" value="Genomic_DNA"/>
</dbReference>
<gene>
    <name evidence="2" type="ORF">GUITHDRAFT_155899</name>
</gene>
<dbReference type="HOGENOM" id="CLU_1242943_0_0_1"/>
<organism evidence="2">
    <name type="scientific">Guillardia theta (strain CCMP2712)</name>
    <name type="common">Cryptophyte</name>
    <dbReference type="NCBI Taxonomy" id="905079"/>
    <lineage>
        <taxon>Eukaryota</taxon>
        <taxon>Cryptophyceae</taxon>
        <taxon>Pyrenomonadales</taxon>
        <taxon>Geminigeraceae</taxon>
        <taxon>Guillardia</taxon>
    </lineage>
</organism>
<dbReference type="Proteomes" id="UP000011087">
    <property type="component" value="Unassembled WGS sequence"/>
</dbReference>
<protein>
    <submittedName>
        <fullName evidence="2 3">Uncharacterized protein</fullName>
    </submittedName>
</protein>
<keyword evidence="4" id="KW-1185">Reference proteome</keyword>
<dbReference type="RefSeq" id="XP_005820883.1">
    <property type="nucleotide sequence ID" value="XM_005820826.1"/>
</dbReference>
<reference evidence="2 4" key="1">
    <citation type="journal article" date="2012" name="Nature">
        <title>Algal genomes reveal evolutionary mosaicism and the fate of nucleomorphs.</title>
        <authorList>
            <consortium name="DOE Joint Genome Institute"/>
            <person name="Curtis B.A."/>
            <person name="Tanifuji G."/>
            <person name="Burki F."/>
            <person name="Gruber A."/>
            <person name="Irimia M."/>
            <person name="Maruyama S."/>
            <person name="Arias M.C."/>
            <person name="Ball S.G."/>
            <person name="Gile G.H."/>
            <person name="Hirakawa Y."/>
            <person name="Hopkins J.F."/>
            <person name="Kuo A."/>
            <person name="Rensing S.A."/>
            <person name="Schmutz J."/>
            <person name="Symeonidi A."/>
            <person name="Elias M."/>
            <person name="Eveleigh R.J."/>
            <person name="Herman E.K."/>
            <person name="Klute M.J."/>
            <person name="Nakayama T."/>
            <person name="Obornik M."/>
            <person name="Reyes-Prieto A."/>
            <person name="Armbrust E.V."/>
            <person name="Aves S.J."/>
            <person name="Beiko R.G."/>
            <person name="Coutinho P."/>
            <person name="Dacks J.B."/>
            <person name="Durnford D.G."/>
            <person name="Fast N.M."/>
            <person name="Green B.R."/>
            <person name="Grisdale C.J."/>
            <person name="Hempel F."/>
            <person name="Henrissat B."/>
            <person name="Hoppner M.P."/>
            <person name="Ishida K."/>
            <person name="Kim E."/>
            <person name="Koreny L."/>
            <person name="Kroth P.G."/>
            <person name="Liu Y."/>
            <person name="Malik S.B."/>
            <person name="Maier U.G."/>
            <person name="McRose D."/>
            <person name="Mock T."/>
            <person name="Neilson J.A."/>
            <person name="Onodera N.T."/>
            <person name="Poole A.M."/>
            <person name="Pritham E.J."/>
            <person name="Richards T.A."/>
            <person name="Rocap G."/>
            <person name="Roy S.W."/>
            <person name="Sarai C."/>
            <person name="Schaack S."/>
            <person name="Shirato S."/>
            <person name="Slamovits C.H."/>
            <person name="Spencer D.F."/>
            <person name="Suzuki S."/>
            <person name="Worden A.Z."/>
            <person name="Zauner S."/>
            <person name="Barry K."/>
            <person name="Bell C."/>
            <person name="Bharti A.K."/>
            <person name="Crow J.A."/>
            <person name="Grimwood J."/>
            <person name="Kramer R."/>
            <person name="Lindquist E."/>
            <person name="Lucas S."/>
            <person name="Salamov A."/>
            <person name="McFadden G.I."/>
            <person name="Lane C.E."/>
            <person name="Keeling P.J."/>
            <person name="Gray M.W."/>
            <person name="Grigoriev I.V."/>
            <person name="Archibald J.M."/>
        </authorList>
    </citation>
    <scope>NUCLEOTIDE SEQUENCE</scope>
    <source>
        <strain evidence="2 4">CCMP2712</strain>
    </source>
</reference>
<evidence type="ECO:0000313" key="2">
    <source>
        <dbReference type="EMBL" id="EKX33903.1"/>
    </source>
</evidence>
<reference evidence="4" key="2">
    <citation type="submission" date="2012-11" db="EMBL/GenBank/DDBJ databases">
        <authorList>
            <person name="Kuo A."/>
            <person name="Curtis B.A."/>
            <person name="Tanifuji G."/>
            <person name="Burki F."/>
            <person name="Gruber A."/>
            <person name="Irimia M."/>
            <person name="Maruyama S."/>
            <person name="Arias M.C."/>
            <person name="Ball S.G."/>
            <person name="Gile G.H."/>
            <person name="Hirakawa Y."/>
            <person name="Hopkins J.F."/>
            <person name="Rensing S.A."/>
            <person name="Schmutz J."/>
            <person name="Symeonidi A."/>
            <person name="Elias M."/>
            <person name="Eveleigh R.J."/>
            <person name="Herman E.K."/>
            <person name="Klute M.J."/>
            <person name="Nakayama T."/>
            <person name="Obornik M."/>
            <person name="Reyes-Prieto A."/>
            <person name="Armbrust E.V."/>
            <person name="Aves S.J."/>
            <person name="Beiko R.G."/>
            <person name="Coutinho P."/>
            <person name="Dacks J.B."/>
            <person name="Durnford D.G."/>
            <person name="Fast N.M."/>
            <person name="Green B.R."/>
            <person name="Grisdale C."/>
            <person name="Hempe F."/>
            <person name="Henrissat B."/>
            <person name="Hoppner M.P."/>
            <person name="Ishida K.-I."/>
            <person name="Kim E."/>
            <person name="Koreny L."/>
            <person name="Kroth P.G."/>
            <person name="Liu Y."/>
            <person name="Malik S.-B."/>
            <person name="Maier U.G."/>
            <person name="McRose D."/>
            <person name="Mock T."/>
            <person name="Neilson J.A."/>
            <person name="Onodera N.T."/>
            <person name="Poole A.M."/>
            <person name="Pritham E.J."/>
            <person name="Richards T.A."/>
            <person name="Rocap G."/>
            <person name="Roy S.W."/>
            <person name="Sarai C."/>
            <person name="Schaack S."/>
            <person name="Shirato S."/>
            <person name="Slamovits C.H."/>
            <person name="Spencer D.F."/>
            <person name="Suzuki S."/>
            <person name="Worden A.Z."/>
            <person name="Zauner S."/>
            <person name="Barry K."/>
            <person name="Bell C."/>
            <person name="Bharti A.K."/>
            <person name="Crow J.A."/>
            <person name="Grimwood J."/>
            <person name="Kramer R."/>
            <person name="Lindquist E."/>
            <person name="Lucas S."/>
            <person name="Salamov A."/>
            <person name="McFadden G.I."/>
            <person name="Lane C.E."/>
            <person name="Keeling P.J."/>
            <person name="Gray M.W."/>
            <person name="Grigoriev I.V."/>
            <person name="Archibald J.M."/>
        </authorList>
    </citation>
    <scope>NUCLEOTIDE SEQUENCE</scope>
    <source>
        <strain evidence="4">CCMP2712</strain>
    </source>
</reference>